<dbReference type="EMBL" id="LWMN01000015">
    <property type="protein sequence ID" value="OAQ55124.1"/>
    <property type="molecule type" value="Genomic_DNA"/>
</dbReference>
<name>A0A179EPL0_ENTTH</name>
<dbReference type="InterPro" id="IPR011990">
    <property type="entry name" value="TPR-like_helical_dom_sf"/>
</dbReference>
<dbReference type="InterPro" id="IPR001387">
    <property type="entry name" value="Cro/C1-type_HTH"/>
</dbReference>
<reference evidence="2 3" key="1">
    <citation type="submission" date="2016-04" db="EMBL/GenBank/DDBJ databases">
        <title>Draft genome of an Enterococcus thailandicus strain isolated from bovine feces.</title>
        <authorList>
            <person name="Beukers A.G."/>
            <person name="Zaheer R."/>
            <person name="Goji N."/>
            <person name="Cook S.R."/>
            <person name="Amoako K."/>
            <person name="Chaves A.V."/>
            <person name="Ward M.P."/>
            <person name="Mcallister T.A."/>
        </authorList>
    </citation>
    <scope>NUCLEOTIDE SEQUENCE [LARGE SCALE GENOMIC DNA]</scope>
    <source>
        <strain evidence="2 3">F0711D 46</strain>
    </source>
</reference>
<dbReference type="Proteomes" id="UP000078516">
    <property type="component" value="Unassembled WGS sequence"/>
</dbReference>
<dbReference type="PANTHER" id="PTHR37038:SF13">
    <property type="entry name" value="HTH CRO_C1-TYPE DOMAIN-CONTAINING PROTEIN"/>
    <property type="match status" value="1"/>
</dbReference>
<dbReference type="PROSITE" id="PS50943">
    <property type="entry name" value="HTH_CROC1"/>
    <property type="match status" value="1"/>
</dbReference>
<comment type="caution">
    <text evidence="2">The sequence shown here is derived from an EMBL/GenBank/DDBJ whole genome shotgun (WGS) entry which is preliminary data.</text>
</comment>
<keyword evidence="3" id="KW-1185">Reference proteome</keyword>
<dbReference type="SUPFAM" id="SSF47413">
    <property type="entry name" value="lambda repressor-like DNA-binding domains"/>
    <property type="match status" value="1"/>
</dbReference>
<dbReference type="InterPro" id="IPR053163">
    <property type="entry name" value="HTH-type_regulator_Rgg"/>
</dbReference>
<dbReference type="InterPro" id="IPR010057">
    <property type="entry name" value="Transcription_activator_Rgg_C"/>
</dbReference>
<dbReference type="GO" id="GO:0003677">
    <property type="term" value="F:DNA binding"/>
    <property type="evidence" value="ECO:0007669"/>
    <property type="project" value="InterPro"/>
</dbReference>
<dbReference type="AlphaFoldDB" id="A0A179EPL0"/>
<dbReference type="InterPro" id="IPR010982">
    <property type="entry name" value="Lambda_DNA-bd_dom_sf"/>
</dbReference>
<evidence type="ECO:0000313" key="3">
    <source>
        <dbReference type="Proteomes" id="UP000078516"/>
    </source>
</evidence>
<gene>
    <name evidence="2" type="ORF">A6E74_09675</name>
</gene>
<dbReference type="RefSeq" id="WP_067484554.1">
    <property type="nucleotide sequence ID" value="NZ_JARQAN010000007.1"/>
</dbReference>
<dbReference type="Gene3D" id="1.25.40.10">
    <property type="entry name" value="Tetratricopeptide repeat domain"/>
    <property type="match status" value="1"/>
</dbReference>
<accession>A0A179EPL0</accession>
<organism evidence="2 3">
    <name type="scientific">Enterococcus thailandicus</name>
    <dbReference type="NCBI Taxonomy" id="417368"/>
    <lineage>
        <taxon>Bacteria</taxon>
        <taxon>Bacillati</taxon>
        <taxon>Bacillota</taxon>
        <taxon>Bacilli</taxon>
        <taxon>Lactobacillales</taxon>
        <taxon>Enterococcaceae</taxon>
        <taxon>Enterococcus</taxon>
    </lineage>
</organism>
<dbReference type="CDD" id="cd00093">
    <property type="entry name" value="HTH_XRE"/>
    <property type="match status" value="1"/>
</dbReference>
<evidence type="ECO:0000259" key="1">
    <source>
        <dbReference type="PROSITE" id="PS50943"/>
    </source>
</evidence>
<dbReference type="NCBIfam" id="TIGR01716">
    <property type="entry name" value="RGG_Cterm"/>
    <property type="match status" value="1"/>
</dbReference>
<protein>
    <recommendedName>
        <fullName evidence="1">HTH cro/C1-type domain-containing protein</fullName>
    </recommendedName>
</protein>
<proteinExistence type="predicted"/>
<sequence>MKWNYGEIYKSIRKGKGLVQTDVCHPQLNRGTLTRIENYNQNTSFETMQHLLNQINVSLEEFEYICNEFQPDAREKIITDYYSLVSNAEIEKINCLKTDCSNYLKKYEDNKIREIYTILTSLIELNSDTSKHISKSTKQLVDKVWERLEKIDTWTYDDIRMINSIFYSLDFDTIIHLIPKLITSLHKYTNYKNVNILHTSLLLNLSFTYMQKKLFKNSMIYLNQAESLAKKLNRVDFIAVAMVRIGICTKNRKNIDDGLTLLRIVANNRLSESLQDEIHDFYPDY</sequence>
<evidence type="ECO:0000313" key="2">
    <source>
        <dbReference type="EMBL" id="OAQ55124.1"/>
    </source>
</evidence>
<dbReference type="PANTHER" id="PTHR37038">
    <property type="entry name" value="TRANSCRIPTIONAL REGULATOR-RELATED"/>
    <property type="match status" value="1"/>
</dbReference>
<feature type="domain" description="HTH cro/C1-type" evidence="1">
    <location>
        <begin position="28"/>
        <end position="62"/>
    </location>
</feature>
<dbReference type="Pfam" id="PF21259">
    <property type="entry name" value="Rgg_C"/>
    <property type="match status" value="1"/>
</dbReference>